<dbReference type="HOGENOM" id="CLU_456137_0_0_11"/>
<dbReference type="STRING" id="196164.gene:10742759"/>
<sequence>MADPRDIAILVLYLLALRKRSESDTSDSTWQTITATPTVEGLSRPLIEAEAPNGVDRSVPTRVVKLISPALTDSMVVELVSTVNNIQIDDYGDTASVIVDRFFGLGGRGDLSALSTSNSRQSALLINAAATTLESDTTVFDPACGIGGTLLRLYNKQQNLALIGNDIDGVAVTIAQLHAYLAGIPATFTHSDSLTSEIHGELRSQTIITEPPMGMRPDRDVQQNVLARAGFDAAGALTSDELFLYMALSNLTPGGYAYVLTSTAAGFRGASQQIRQELVARGLVEAVIQLPSRLLPYSGIPTLLWVLHRPVGDPETSLLIADASTVSDPQDEIAQWLTDLRAGREIAIPARRLSLAELITNDGSIVPPALLRAELEEDEVREDLKKAMSALSSSVKKLRDLDLDEQIVERVPSSRSFTNLKQLIDTNAITRIRKPFLEGRDNAPKDGIEAFMLSPAKSNRQPKKVKATEADLWIQDGDIVVPLHSMGSAWIFKADGNNWVVSPSIIVLRVNDPDLDPQYLVSCINAPFNEPATKGSAIPRRDFKQIQIPELDHDQQQQLTASLEKLSSLKTGAEDLAQQAAAAEAAVLNAVRFDNRPA</sequence>
<dbReference type="PANTHER" id="PTHR42998">
    <property type="entry name" value="TYPE I RESTRICTION ENZYME HINDVIIP M PROTEIN-RELATED"/>
    <property type="match status" value="1"/>
</dbReference>
<evidence type="ECO:0000313" key="5">
    <source>
        <dbReference type="EMBL" id="BAC19136.1"/>
    </source>
</evidence>
<feature type="domain" description="DNA methylase adenine-specific" evidence="4">
    <location>
        <begin position="132"/>
        <end position="332"/>
    </location>
</feature>
<dbReference type="EMBL" id="BA000035">
    <property type="protein sequence ID" value="BAC19136.1"/>
    <property type="molecule type" value="Genomic_DNA"/>
</dbReference>
<keyword evidence="3" id="KW-0175">Coiled coil</keyword>
<dbReference type="InterPro" id="IPR052916">
    <property type="entry name" value="Type-I_RE_MTase_Subunit"/>
</dbReference>
<keyword evidence="5" id="KW-0489">Methyltransferase</keyword>
<dbReference type="Proteomes" id="UP000001409">
    <property type="component" value="Chromosome"/>
</dbReference>
<keyword evidence="2" id="KW-0238">DNA-binding</keyword>
<keyword evidence="6" id="KW-1185">Reference proteome</keyword>
<name>Q8FN22_COREF</name>
<dbReference type="GO" id="GO:0009307">
    <property type="term" value="P:DNA restriction-modification system"/>
    <property type="evidence" value="ECO:0007669"/>
    <property type="project" value="UniProtKB-KW"/>
</dbReference>
<dbReference type="KEGG" id="cef:CE2326"/>
<dbReference type="SUPFAM" id="SSF116734">
    <property type="entry name" value="DNA methylase specificity domain"/>
    <property type="match status" value="1"/>
</dbReference>
<reference evidence="5 6" key="1">
    <citation type="journal article" date="2003" name="Genome Res.">
        <title>Comparative complete genome sequence analysis of the amino acid replacements responsible for the thermostability of Corynebacterium efficiens.</title>
        <authorList>
            <person name="Nishio Y."/>
            <person name="Nakamura Y."/>
            <person name="Kawarabayasi Y."/>
            <person name="Usuda Y."/>
            <person name="Kimura E."/>
            <person name="Sugimoto S."/>
            <person name="Matsui K."/>
            <person name="Yamagishi A."/>
            <person name="Kikuchi H."/>
            <person name="Ikeo K."/>
            <person name="Gojobori T."/>
        </authorList>
    </citation>
    <scope>NUCLEOTIDE SEQUENCE [LARGE SCALE GENOMIC DNA]</scope>
    <source>
        <strain evidence="6">DSM 44549 / YS-314 / AJ 12310 / JCM 11189 / NBRC 100395</strain>
    </source>
</reference>
<dbReference type="AlphaFoldDB" id="Q8FN22"/>
<dbReference type="Gene3D" id="3.40.50.150">
    <property type="entry name" value="Vaccinia Virus protein VP39"/>
    <property type="match status" value="1"/>
</dbReference>
<dbReference type="GO" id="GO:0032259">
    <property type="term" value="P:methylation"/>
    <property type="evidence" value="ECO:0007669"/>
    <property type="project" value="UniProtKB-KW"/>
</dbReference>
<keyword evidence="1" id="KW-0680">Restriction system</keyword>
<evidence type="ECO:0000256" key="1">
    <source>
        <dbReference type="ARBA" id="ARBA00022747"/>
    </source>
</evidence>
<organism evidence="5 6">
    <name type="scientific">Corynebacterium efficiens (strain DSM 44549 / YS-314 / AJ 12310 / JCM 11189 / NBRC 100395)</name>
    <dbReference type="NCBI Taxonomy" id="196164"/>
    <lineage>
        <taxon>Bacteria</taxon>
        <taxon>Bacillati</taxon>
        <taxon>Actinomycetota</taxon>
        <taxon>Actinomycetes</taxon>
        <taxon>Mycobacteriales</taxon>
        <taxon>Corynebacteriaceae</taxon>
        <taxon>Corynebacterium</taxon>
    </lineage>
</organism>
<evidence type="ECO:0000256" key="2">
    <source>
        <dbReference type="ARBA" id="ARBA00023125"/>
    </source>
</evidence>
<evidence type="ECO:0000256" key="3">
    <source>
        <dbReference type="SAM" id="Coils"/>
    </source>
</evidence>
<evidence type="ECO:0000259" key="4">
    <source>
        <dbReference type="Pfam" id="PF02384"/>
    </source>
</evidence>
<evidence type="ECO:0000313" key="6">
    <source>
        <dbReference type="Proteomes" id="UP000001409"/>
    </source>
</evidence>
<feature type="coiled-coil region" evidence="3">
    <location>
        <begin position="370"/>
        <end position="401"/>
    </location>
</feature>
<accession>Q8FN22</accession>
<dbReference type="GO" id="GO:0003677">
    <property type="term" value="F:DNA binding"/>
    <property type="evidence" value="ECO:0007669"/>
    <property type="project" value="UniProtKB-KW"/>
</dbReference>
<dbReference type="PANTHER" id="PTHR42998:SF1">
    <property type="entry name" value="TYPE I RESTRICTION ENZYME HINDI METHYLASE SUBUNIT"/>
    <property type="match status" value="1"/>
</dbReference>
<dbReference type="Gene3D" id="3.90.220.20">
    <property type="entry name" value="DNA methylase specificity domains"/>
    <property type="match status" value="1"/>
</dbReference>
<dbReference type="OrthoDB" id="9784823at2"/>
<proteinExistence type="predicted"/>
<protein>
    <submittedName>
        <fullName evidence="5">Putative type I restriction-modification system methylase</fullName>
    </submittedName>
</protein>
<dbReference type="Pfam" id="PF02384">
    <property type="entry name" value="N6_Mtase"/>
    <property type="match status" value="1"/>
</dbReference>
<accession>C8NQT9</accession>
<dbReference type="InterPro" id="IPR044946">
    <property type="entry name" value="Restrct_endonuc_typeI_TRD_sf"/>
</dbReference>
<dbReference type="GO" id="GO:0008170">
    <property type="term" value="F:N-methyltransferase activity"/>
    <property type="evidence" value="ECO:0007669"/>
    <property type="project" value="InterPro"/>
</dbReference>
<dbReference type="eggNOG" id="COG0286">
    <property type="taxonomic scope" value="Bacteria"/>
</dbReference>
<dbReference type="InterPro" id="IPR029063">
    <property type="entry name" value="SAM-dependent_MTases_sf"/>
</dbReference>
<keyword evidence="5" id="KW-0808">Transferase</keyword>
<dbReference type="RefSeq" id="WP_006768330.1">
    <property type="nucleotide sequence ID" value="NC_004369.1"/>
</dbReference>
<dbReference type="SUPFAM" id="SSF53335">
    <property type="entry name" value="S-adenosyl-L-methionine-dependent methyltransferases"/>
    <property type="match status" value="1"/>
</dbReference>
<dbReference type="InterPro" id="IPR003356">
    <property type="entry name" value="DNA_methylase_A-5"/>
</dbReference>